<dbReference type="PANTHER" id="PTHR43173">
    <property type="entry name" value="ABC1 FAMILY PROTEIN"/>
    <property type="match status" value="1"/>
</dbReference>
<dbReference type="EMBL" id="MDYQ01000089">
    <property type="protein sequence ID" value="PRP83123.1"/>
    <property type="molecule type" value="Genomic_DNA"/>
</dbReference>
<dbReference type="CDD" id="cd13969">
    <property type="entry name" value="ADCK1-like"/>
    <property type="match status" value="1"/>
</dbReference>
<proteinExistence type="inferred from homology"/>
<organism evidence="3 4">
    <name type="scientific">Planoprotostelium fungivorum</name>
    <dbReference type="NCBI Taxonomy" id="1890364"/>
    <lineage>
        <taxon>Eukaryota</taxon>
        <taxon>Amoebozoa</taxon>
        <taxon>Evosea</taxon>
        <taxon>Variosea</taxon>
        <taxon>Cavosteliida</taxon>
        <taxon>Cavosteliaceae</taxon>
        <taxon>Planoprotostelium</taxon>
    </lineage>
</organism>
<accession>A0A2P6NGP9</accession>
<dbReference type="PANTHER" id="PTHR43173:SF37">
    <property type="entry name" value="ABC1 FAMILY PROTEIN C10F6.14C"/>
    <property type="match status" value="1"/>
</dbReference>
<dbReference type="Proteomes" id="UP000241769">
    <property type="component" value="Unassembled WGS sequence"/>
</dbReference>
<evidence type="ECO:0000313" key="4">
    <source>
        <dbReference type="Proteomes" id="UP000241769"/>
    </source>
</evidence>
<evidence type="ECO:0000259" key="2">
    <source>
        <dbReference type="Pfam" id="PF03109"/>
    </source>
</evidence>
<keyword evidence="4" id="KW-1185">Reference proteome</keyword>
<dbReference type="InterPro" id="IPR011009">
    <property type="entry name" value="Kinase-like_dom_sf"/>
</dbReference>
<dbReference type="Pfam" id="PF03109">
    <property type="entry name" value="ABC1"/>
    <property type="match status" value="1"/>
</dbReference>
<dbReference type="InterPro" id="IPR004147">
    <property type="entry name" value="ABC1_dom"/>
</dbReference>
<dbReference type="InterPro" id="IPR051130">
    <property type="entry name" value="Mito_struct-func_regulator"/>
</dbReference>
<protein>
    <submittedName>
        <fullName evidence="3">ABC1 family protein</fullName>
    </submittedName>
</protein>
<dbReference type="SUPFAM" id="SSF56112">
    <property type="entry name" value="Protein kinase-like (PK-like)"/>
    <property type="match status" value="1"/>
</dbReference>
<evidence type="ECO:0000313" key="3">
    <source>
        <dbReference type="EMBL" id="PRP83123.1"/>
    </source>
</evidence>
<dbReference type="InParanoid" id="A0A2P6NGP9"/>
<gene>
    <name evidence="3" type="ORF">PROFUN_09802</name>
</gene>
<comment type="similarity">
    <text evidence="1">Belongs to the protein kinase superfamily. ADCK protein kinase family.</text>
</comment>
<reference evidence="3 4" key="1">
    <citation type="journal article" date="2018" name="Genome Biol. Evol.">
        <title>Multiple Roots of Fruiting Body Formation in Amoebozoa.</title>
        <authorList>
            <person name="Hillmann F."/>
            <person name="Forbes G."/>
            <person name="Novohradska S."/>
            <person name="Ferling I."/>
            <person name="Riege K."/>
            <person name="Groth M."/>
            <person name="Westermann M."/>
            <person name="Marz M."/>
            <person name="Spaller T."/>
            <person name="Winckler T."/>
            <person name="Schaap P."/>
            <person name="Glockner G."/>
        </authorList>
    </citation>
    <scope>NUCLEOTIDE SEQUENCE [LARGE SCALE GENOMIC DNA]</scope>
    <source>
        <strain evidence="3 4">Jena</strain>
    </source>
</reference>
<dbReference type="OrthoDB" id="427480at2759"/>
<dbReference type="STRING" id="1890364.A0A2P6NGP9"/>
<evidence type="ECO:0000256" key="1">
    <source>
        <dbReference type="ARBA" id="ARBA00009670"/>
    </source>
</evidence>
<dbReference type="AlphaFoldDB" id="A0A2P6NGP9"/>
<sequence length="525" mass="60695">MWARRLKIAAGVGAVAGIGYQVDQTYNAQVIKRNVRTLYNGIIIAADYKINFRPDNADSIENIHERVAQRLYNVCRENGGIYIKMGQAIASQSAVLPAPYQRLFSNLFDSAPAVSYDEVVKVIEQDTGKHPDEIFMEFSKEPLASASIAQVHKARLRDGTLVAVKVQKPAIQKQMEWDLLAYRALVLTYENIFDLPLYWTCQHVIDHIRQEVDFVNEASNSNRAWEYMKREPQLGDDVYCPIVYDRYTTKRLMVTEWIDGVKLTDRKGWEKWNFQDHQVMKTTVDMFASQIFSSGFVHADPHPGNVLVRPNPKNFKRHQIVLLDHGLYMQESETFRKQYCSLWKAILLMDFDAVGDICRQWGMDDPEIMAMITLQRPYQLRRKPNKETVKKDAYATQLDVKERLKKILSDQDKIPRELIFLGRNMELMMGSPVNRINIMARWAARNAGLDLSSRSALTNILRSQWGFARFEFSMFVMNLGFTVQKWSDKVYRYFMGGEAQGFEDVLETQMRAMLGINVNNVTFDA</sequence>
<dbReference type="InterPro" id="IPR045307">
    <property type="entry name" value="ADCK1_dom"/>
</dbReference>
<comment type="caution">
    <text evidence="3">The sequence shown here is derived from an EMBL/GenBank/DDBJ whole genome shotgun (WGS) entry which is preliminary data.</text>
</comment>
<feature type="domain" description="ABC1 atypical kinase-like" evidence="2">
    <location>
        <begin position="107"/>
        <end position="354"/>
    </location>
</feature>
<name>A0A2P6NGP9_9EUKA</name>